<evidence type="ECO:0000313" key="4">
    <source>
        <dbReference type="Proteomes" id="UP000626982"/>
    </source>
</evidence>
<organism evidence="3 4">
    <name type="scientific">Agrococcus terreus</name>
    <dbReference type="NCBI Taxonomy" id="574649"/>
    <lineage>
        <taxon>Bacteria</taxon>
        <taxon>Bacillati</taxon>
        <taxon>Actinomycetota</taxon>
        <taxon>Actinomycetes</taxon>
        <taxon>Micrococcales</taxon>
        <taxon>Microbacteriaceae</taxon>
        <taxon>Agrococcus</taxon>
    </lineage>
</organism>
<evidence type="ECO:0000256" key="1">
    <source>
        <dbReference type="ARBA" id="ARBA00023002"/>
    </source>
</evidence>
<evidence type="ECO:0000313" key="3">
    <source>
        <dbReference type="EMBL" id="GGN78803.1"/>
    </source>
</evidence>
<keyword evidence="1" id="KW-0560">Oxidoreductase</keyword>
<accession>A0ABQ2KDV6</accession>
<name>A0ABQ2KDV6_9MICO</name>
<dbReference type="Proteomes" id="UP000626982">
    <property type="component" value="Unassembled WGS sequence"/>
</dbReference>
<dbReference type="EMBL" id="BMLM01000001">
    <property type="protein sequence ID" value="GGN78803.1"/>
    <property type="molecule type" value="Genomic_DNA"/>
</dbReference>
<dbReference type="Gene3D" id="3.50.50.60">
    <property type="entry name" value="FAD/NAD(P)-binding domain"/>
    <property type="match status" value="1"/>
</dbReference>
<feature type="domain" description="FAD-binding" evidence="2">
    <location>
        <begin position="5"/>
        <end position="328"/>
    </location>
</feature>
<dbReference type="InterPro" id="IPR036188">
    <property type="entry name" value="FAD/NAD-bd_sf"/>
</dbReference>
<dbReference type="RefSeq" id="WP_188715715.1">
    <property type="nucleotide sequence ID" value="NZ_BAABBD010000001.1"/>
</dbReference>
<dbReference type="Pfam" id="PF01494">
    <property type="entry name" value="FAD_binding_3"/>
    <property type="match status" value="1"/>
</dbReference>
<dbReference type="PANTHER" id="PTHR43476:SF3">
    <property type="entry name" value="FAD-BINDING MONOOXYGENASE"/>
    <property type="match status" value="1"/>
</dbReference>
<evidence type="ECO:0000259" key="2">
    <source>
        <dbReference type="Pfam" id="PF01494"/>
    </source>
</evidence>
<reference evidence="4" key="1">
    <citation type="journal article" date="2019" name="Int. J. Syst. Evol. Microbiol.">
        <title>The Global Catalogue of Microorganisms (GCM) 10K type strain sequencing project: providing services to taxonomists for standard genome sequencing and annotation.</title>
        <authorList>
            <consortium name="The Broad Institute Genomics Platform"/>
            <consortium name="The Broad Institute Genome Sequencing Center for Infectious Disease"/>
            <person name="Wu L."/>
            <person name="Ma J."/>
        </authorList>
    </citation>
    <scope>NUCLEOTIDE SEQUENCE [LARGE SCALE GENOMIC DNA]</scope>
    <source>
        <strain evidence="4">CGMCC 1.6960</strain>
    </source>
</reference>
<gene>
    <name evidence="3" type="ORF">GCM10010968_05020</name>
</gene>
<sequence length="371" mass="38180">MSGHDVAIVGAGSAGLLLGCLLAQRGLDVVVLERRSEPQGGSRAIGIHPPGLRALDRAGIGAHVRDQAVAIRAGVAMSRGRELGTLRFDASPIRSLPQHRTEALLRQRLEALAPDALRTGAGVTGIDPGDGAVGLGLADGGAVEARWVVAADGVRGQLRGMLGIGRTALPGEAHYAMADGPDRTGLPHAAALHIEPGGIVESFPLVHGGRRWVARLDGPGDGMAAAGLRAVVAARIGDEPPIVDEAPVSAFVARQRLADAFARGRVALLGDAAHELSPIGGQGMSLGWLDAAALEEALLRAIATADEAPVEAWARARRAAARRAMRRAAWNMRMGAPCSPARLAARTALVRALATPPASTMLAASFTMRGL</sequence>
<dbReference type="InterPro" id="IPR002938">
    <property type="entry name" value="FAD-bd"/>
</dbReference>
<dbReference type="Gene3D" id="3.30.70.2450">
    <property type="match status" value="1"/>
</dbReference>
<dbReference type="PRINTS" id="PR00420">
    <property type="entry name" value="RNGMNOXGNASE"/>
</dbReference>
<comment type="caution">
    <text evidence="3">The sequence shown here is derived from an EMBL/GenBank/DDBJ whole genome shotgun (WGS) entry which is preliminary data.</text>
</comment>
<dbReference type="SUPFAM" id="SSF51905">
    <property type="entry name" value="FAD/NAD(P)-binding domain"/>
    <property type="match status" value="1"/>
</dbReference>
<dbReference type="InterPro" id="IPR050631">
    <property type="entry name" value="PheA/TfdB_FAD_monoxygenase"/>
</dbReference>
<dbReference type="PANTHER" id="PTHR43476">
    <property type="entry name" value="3-(3-HYDROXY-PHENYL)PROPIONATE/3-HYDROXYCINNAMIC ACID HYDROXYLASE"/>
    <property type="match status" value="1"/>
</dbReference>
<proteinExistence type="predicted"/>
<protein>
    <submittedName>
        <fullName evidence="3">Oxidoreductase</fullName>
    </submittedName>
</protein>
<keyword evidence="4" id="KW-1185">Reference proteome</keyword>